<protein>
    <recommendedName>
        <fullName evidence="3">TonB C-terminal domain-containing protein</fullName>
    </recommendedName>
</protein>
<evidence type="ECO:0008006" key="3">
    <source>
        <dbReference type="Google" id="ProtNLM"/>
    </source>
</evidence>
<keyword evidence="2" id="KW-1185">Reference proteome</keyword>
<evidence type="ECO:0000313" key="2">
    <source>
        <dbReference type="Proteomes" id="UP001279660"/>
    </source>
</evidence>
<comment type="caution">
    <text evidence="1">The sequence shown here is derived from an EMBL/GenBank/DDBJ whole genome shotgun (WGS) entry which is preliminary data.</text>
</comment>
<gene>
    <name evidence="1" type="ORF">SIL82_07495</name>
</gene>
<proteinExistence type="predicted"/>
<organism evidence="1 2">
    <name type="scientific">Sphingomonas echinoides</name>
    <dbReference type="NCBI Taxonomy" id="59803"/>
    <lineage>
        <taxon>Bacteria</taxon>
        <taxon>Pseudomonadati</taxon>
        <taxon>Pseudomonadota</taxon>
        <taxon>Alphaproteobacteria</taxon>
        <taxon>Sphingomonadales</taxon>
        <taxon>Sphingomonadaceae</taxon>
        <taxon>Sphingomonas</taxon>
    </lineage>
</organism>
<evidence type="ECO:0000313" key="1">
    <source>
        <dbReference type="EMBL" id="MDX5984100.1"/>
    </source>
</evidence>
<dbReference type="RefSeq" id="WP_169313318.1">
    <property type="nucleotide sequence ID" value="NZ_JAWXXV010000001.1"/>
</dbReference>
<accession>A0ABU4PKE2</accession>
<dbReference type="EMBL" id="JAWXXV010000001">
    <property type="protein sequence ID" value="MDX5984100.1"/>
    <property type="molecule type" value="Genomic_DNA"/>
</dbReference>
<dbReference type="InterPro" id="IPR011990">
    <property type="entry name" value="TPR-like_helical_dom_sf"/>
</dbReference>
<dbReference type="Proteomes" id="UP001279660">
    <property type="component" value="Unassembled WGS sequence"/>
</dbReference>
<sequence>MLLAVIGSPVFAQTKDAATATTAGPDIVVTGVSLSDAKAALRACLDQHCAPDKDIAATLALAETEFVAGDYKSARATMLSSIGRNRRFAKQYPVPVSDLLRANSRVAAHLGEETAYRSGAIDVVIALKAGLAPSDPRVLNAQLELGDSYAKTGDTNDAIDLYQDVAKHAHAAHQSTSEGFALLRIAHLYAAFSKGKSSPYYTDAVNAANRLIARTEPELAPFVRAAKLLKANMAVQHGDTGAVDRLVAEYRAAAKGTAVPVLLYAPKIEQRQLSGREGASGTTLNQLAVDDFDNQWVDVSFLIGADGKVSETEVLRKSATLSGDWVKPILTAIAGRRYAPLAPDNPGFFRVERYSFTAAWTTQTGSRMRVRSPVPKIEMVDLSRDPAVGG</sequence>
<dbReference type="SUPFAM" id="SSF48452">
    <property type="entry name" value="TPR-like"/>
    <property type="match status" value="1"/>
</dbReference>
<name>A0ABU4PKE2_9SPHN</name>
<reference evidence="1 2" key="1">
    <citation type="submission" date="2023-11" db="EMBL/GenBank/DDBJ databases">
        <title>MicrobeMod: A computational toolkit for identifying prokaryotic methylation and restriction-modification with nanopore sequencing.</title>
        <authorList>
            <person name="Crits-Christoph A."/>
            <person name="Kang S.C."/>
            <person name="Lee H."/>
            <person name="Ostrov N."/>
        </authorList>
    </citation>
    <scope>NUCLEOTIDE SEQUENCE [LARGE SCALE GENOMIC DNA]</scope>
    <source>
        <strain evidence="1 2">ATCC 14820</strain>
    </source>
</reference>
<dbReference type="Gene3D" id="1.25.40.10">
    <property type="entry name" value="Tetratricopeptide repeat domain"/>
    <property type="match status" value="1"/>
</dbReference>